<accession>A0A1H4B8I4</accession>
<dbReference type="EMBL" id="FNQY01000019">
    <property type="protein sequence ID" value="SEA44473.1"/>
    <property type="molecule type" value="Genomic_DNA"/>
</dbReference>
<sequence length="248" mass="27914">MQISKETILGDIVAENYQTAEVLEKYQLDFCCHGTRSLAEACLGKNLDTDHVARELQQVIDGKTGITDATAGVPAGLKDWPLDLMADYVEKTHHRYVTRQTPLIEGYLNKIVQVHGGRHPELSQIRDIFLETAGELAMHMKKEELMLFPFIRKITVASINGTRIAPPPFGSIANPVNAMLADHEAEGERSAKIRQLCNDFNAPDDACNTYRLTFRLLQEFEQDLHQHIHIENNILFPKSIELEPSVLA</sequence>
<keyword evidence="7" id="KW-1185">Reference proteome</keyword>
<dbReference type="AlphaFoldDB" id="A0A1H4B8I4"/>
<feature type="domain" description="Hemerythrin-like" evidence="5">
    <location>
        <begin position="91"/>
        <end position="238"/>
    </location>
</feature>
<evidence type="ECO:0000313" key="7">
    <source>
        <dbReference type="Proteomes" id="UP000199041"/>
    </source>
</evidence>
<dbReference type="Pfam" id="PF04405">
    <property type="entry name" value="ScdA_N"/>
    <property type="match status" value="1"/>
</dbReference>
<dbReference type="GO" id="GO:0005737">
    <property type="term" value="C:cytoplasm"/>
    <property type="evidence" value="ECO:0007669"/>
    <property type="project" value="UniProtKB-SubCell"/>
</dbReference>
<dbReference type="Gene3D" id="1.10.3910.10">
    <property type="entry name" value="SP0561-like"/>
    <property type="match status" value="1"/>
</dbReference>
<dbReference type="OrthoDB" id="9797132at2"/>
<keyword evidence="2" id="KW-0963">Cytoplasm</keyword>
<dbReference type="PANTHER" id="PTHR36438">
    <property type="entry name" value="IRON-SULFUR CLUSTER REPAIR PROTEIN YTFE"/>
    <property type="match status" value="1"/>
</dbReference>
<dbReference type="GO" id="GO:0046872">
    <property type="term" value="F:metal ion binding"/>
    <property type="evidence" value="ECO:0007669"/>
    <property type="project" value="UniProtKB-KW"/>
</dbReference>
<dbReference type="RefSeq" id="WP_091399868.1">
    <property type="nucleotide sequence ID" value="NZ_FNQY01000019.1"/>
</dbReference>
<evidence type="ECO:0000256" key="3">
    <source>
        <dbReference type="ARBA" id="ARBA00022723"/>
    </source>
</evidence>
<protein>
    <submittedName>
        <fullName evidence="6">Regulator of cell morphogenesis and NO signaling</fullName>
    </submittedName>
</protein>
<dbReference type="Gene3D" id="1.20.120.520">
    <property type="entry name" value="nmb1532 protein domain like"/>
    <property type="match status" value="1"/>
</dbReference>
<dbReference type="Proteomes" id="UP000199041">
    <property type="component" value="Unassembled WGS sequence"/>
</dbReference>
<name>A0A1H4B8I4_9BACT</name>
<evidence type="ECO:0000259" key="5">
    <source>
        <dbReference type="Pfam" id="PF01814"/>
    </source>
</evidence>
<evidence type="ECO:0000256" key="1">
    <source>
        <dbReference type="ARBA" id="ARBA00004496"/>
    </source>
</evidence>
<dbReference type="Pfam" id="PF01814">
    <property type="entry name" value="Hemerythrin"/>
    <property type="match status" value="1"/>
</dbReference>
<dbReference type="InterPro" id="IPR012312">
    <property type="entry name" value="Hemerythrin-like"/>
</dbReference>
<proteinExistence type="predicted"/>
<dbReference type="PANTHER" id="PTHR36438:SF1">
    <property type="entry name" value="IRON-SULFUR CLUSTER REPAIR PROTEIN YTFE"/>
    <property type="match status" value="1"/>
</dbReference>
<dbReference type="NCBIfam" id="TIGR03652">
    <property type="entry name" value="FeS_repair_RIC"/>
    <property type="match status" value="1"/>
</dbReference>
<dbReference type="InterPro" id="IPR038062">
    <property type="entry name" value="ScdA-like_N_sf"/>
</dbReference>
<evidence type="ECO:0000256" key="2">
    <source>
        <dbReference type="ARBA" id="ARBA00022490"/>
    </source>
</evidence>
<dbReference type="InterPro" id="IPR019903">
    <property type="entry name" value="RIC_family"/>
</dbReference>
<reference evidence="6 7" key="1">
    <citation type="submission" date="2016-10" db="EMBL/GenBank/DDBJ databases">
        <authorList>
            <person name="de Groot N.N."/>
        </authorList>
    </citation>
    <scope>NUCLEOTIDE SEQUENCE [LARGE SCALE GENOMIC DNA]</scope>
    <source>
        <strain evidence="6 7">Vu-144</strain>
    </source>
</reference>
<gene>
    <name evidence="6" type="ORF">SAMN05192529_11915</name>
</gene>
<dbReference type="STRING" id="551991.SAMN05192529_11915"/>
<evidence type="ECO:0000256" key="4">
    <source>
        <dbReference type="ARBA" id="ARBA00023004"/>
    </source>
</evidence>
<keyword evidence="3" id="KW-0479">Metal-binding</keyword>
<organism evidence="6 7">
    <name type="scientific">Arachidicoccus rhizosphaerae</name>
    <dbReference type="NCBI Taxonomy" id="551991"/>
    <lineage>
        <taxon>Bacteria</taxon>
        <taxon>Pseudomonadati</taxon>
        <taxon>Bacteroidota</taxon>
        <taxon>Chitinophagia</taxon>
        <taxon>Chitinophagales</taxon>
        <taxon>Chitinophagaceae</taxon>
        <taxon>Arachidicoccus</taxon>
    </lineage>
</organism>
<keyword evidence="4" id="KW-0408">Iron</keyword>
<comment type="subcellular location">
    <subcellularLocation>
        <location evidence="1">Cytoplasm</location>
    </subcellularLocation>
</comment>
<evidence type="ECO:0000313" key="6">
    <source>
        <dbReference type="EMBL" id="SEA44473.1"/>
    </source>
</evidence>